<accession>A0ABU4HI21</accession>
<name>A0ABU4HI21_9ACTN</name>
<reference evidence="1 2" key="2">
    <citation type="submission" date="2023-10" db="EMBL/GenBank/DDBJ databases">
        <authorList>
            <person name="Han X.F."/>
        </authorList>
    </citation>
    <scope>NUCLEOTIDE SEQUENCE [LARGE SCALE GENOMIC DNA]</scope>
    <source>
        <strain evidence="1 2">KCTC 39840</strain>
    </source>
</reference>
<protein>
    <recommendedName>
        <fullName evidence="3">GAF domain-containing protein</fullName>
    </recommendedName>
</protein>
<gene>
    <name evidence="1" type="ORF">R7226_01290</name>
</gene>
<dbReference type="RefSeq" id="WP_318595211.1">
    <property type="nucleotide sequence ID" value="NZ_JAWSTH010000002.1"/>
</dbReference>
<keyword evidence="2" id="KW-1185">Reference proteome</keyword>
<organism evidence="1 2">
    <name type="scientific">Conexibacter stalactiti</name>
    <dbReference type="NCBI Taxonomy" id="1940611"/>
    <lineage>
        <taxon>Bacteria</taxon>
        <taxon>Bacillati</taxon>
        <taxon>Actinomycetota</taxon>
        <taxon>Thermoleophilia</taxon>
        <taxon>Solirubrobacterales</taxon>
        <taxon>Conexibacteraceae</taxon>
        <taxon>Conexibacter</taxon>
    </lineage>
</organism>
<sequence length="186" mass="19924">MALEPLTSRLESPFAVSALRALARVAGEGEVRAHAARLLETSREALEISGWLLLQELRIGRVEIRHGLIGPGGVAVVVPGGPSPRYEHLAEADCQAQAIAELLRIDRPHVLAVVCIMDSHAAPREHVYPEASGVVVGDRHLPVWLGERPTIIGADTLTGLRDAIFAQAERAEAAAPLSLPSEPRWG</sequence>
<comment type="caution">
    <text evidence="1">The sequence shown here is derived from an EMBL/GenBank/DDBJ whole genome shotgun (WGS) entry which is preliminary data.</text>
</comment>
<evidence type="ECO:0000313" key="2">
    <source>
        <dbReference type="Proteomes" id="UP001284601"/>
    </source>
</evidence>
<proteinExistence type="predicted"/>
<dbReference type="EMBL" id="JAWSTH010000002">
    <property type="protein sequence ID" value="MDW5592951.1"/>
    <property type="molecule type" value="Genomic_DNA"/>
</dbReference>
<reference evidence="2" key="1">
    <citation type="submission" date="2023-07" db="EMBL/GenBank/DDBJ databases">
        <title>Conexibacter stalactiti sp. nov., isolated from stalactites in a lava cave and emended description of the genus Conexibacter.</title>
        <authorList>
            <person name="Lee S.D."/>
        </authorList>
    </citation>
    <scope>NUCLEOTIDE SEQUENCE [LARGE SCALE GENOMIC DNA]</scope>
    <source>
        <strain evidence="2">KCTC 39840</strain>
    </source>
</reference>
<evidence type="ECO:0008006" key="3">
    <source>
        <dbReference type="Google" id="ProtNLM"/>
    </source>
</evidence>
<evidence type="ECO:0000313" key="1">
    <source>
        <dbReference type="EMBL" id="MDW5592951.1"/>
    </source>
</evidence>
<dbReference type="Proteomes" id="UP001284601">
    <property type="component" value="Unassembled WGS sequence"/>
</dbReference>